<dbReference type="InterPro" id="IPR010960">
    <property type="entry name" value="Flavocytochrome_c"/>
</dbReference>
<evidence type="ECO:0000256" key="8">
    <source>
        <dbReference type="RuleBase" id="RU366062"/>
    </source>
</evidence>
<protein>
    <recommendedName>
        <fullName evidence="3 8">Urocanate reductase</fullName>
        <ecNumber evidence="2 8">1.3.99.33</ecNumber>
    </recommendedName>
</protein>
<comment type="similarity">
    <text evidence="1 8">Belongs to the FAD-dependent oxidoreductase 2 family. FRD/SDH subfamily.</text>
</comment>
<dbReference type="AlphaFoldDB" id="A0A2I1M8Y4"/>
<keyword evidence="6 8" id="KW-0560">Oxidoreductase</keyword>
<evidence type="ECO:0000256" key="1">
    <source>
        <dbReference type="ARBA" id="ARBA00008040"/>
    </source>
</evidence>
<dbReference type="Gene3D" id="3.90.1010.20">
    <property type="match status" value="1"/>
</dbReference>
<keyword evidence="9" id="KW-0175">Coiled coil</keyword>
<evidence type="ECO:0000256" key="4">
    <source>
        <dbReference type="ARBA" id="ARBA00022630"/>
    </source>
</evidence>
<dbReference type="SUPFAM" id="SSF51905">
    <property type="entry name" value="FAD/NAD(P)-binding domain"/>
    <property type="match status" value="1"/>
</dbReference>
<dbReference type="SMART" id="SM00900">
    <property type="entry name" value="FMN_bind"/>
    <property type="match status" value="1"/>
</dbReference>
<accession>A0A2I1M8Y4</accession>
<dbReference type="EC" id="1.3.99.33" evidence="2 8"/>
<evidence type="ECO:0000256" key="7">
    <source>
        <dbReference type="ARBA" id="ARBA00049922"/>
    </source>
</evidence>
<dbReference type="GO" id="GO:0010181">
    <property type="term" value="F:FMN binding"/>
    <property type="evidence" value="ECO:0007669"/>
    <property type="project" value="InterPro"/>
</dbReference>
<proteinExistence type="inferred from homology"/>
<evidence type="ECO:0000313" key="12">
    <source>
        <dbReference type="EMBL" id="PKZ16584.1"/>
    </source>
</evidence>
<keyword evidence="5 8" id="KW-0274">FAD</keyword>
<dbReference type="InterPro" id="IPR050315">
    <property type="entry name" value="FAD-oxidoreductase_2"/>
</dbReference>
<dbReference type="PROSITE" id="PS51257">
    <property type="entry name" value="PROKAR_LIPOPROTEIN"/>
    <property type="match status" value="1"/>
</dbReference>
<sequence length="613" mass="66609">MKKYKILPYILSMSLIFSACGADNTGQDKEDTSTDTTVSEQATDENEKVEEKEKQEIDENAFEGKAKGYNGDVIAHVSFDGDKIKDIKVDHEETEGLGAAAIDKMLPQIVENQSVNIDSVSGATFSSTAILEAVSEAIKASGNDIENYQEDFTSADKERKDATKDVDVVVVGGGGAGFAAAVTAKENGADVILLEKMPQVGGNTLISGGEMAAPANELQEKEGIEDSKELFAKDVKEAGGNPELIDVLADHATEDAYWLRDDIGVKWLDNLMFFGGHSVKRSLIPADHSGNELIKNYTKKCEELGIDVITDADVKEILTKDDKVAGVKAETPNENLTVNAKSVVLATGGFGANEEMTYEYDHEIDEHVKSTNAKGATGDGILMAEKLGADTVDMDQIQLYPICDVDTGRILYTGDTRLVGGALLVNKQGDRFVEELATRREISLAIKDQTDHVGYLIWDEKSNEETGTMKSNPEEAKEEFDKGNLYKADTIEELADHFDIDKDQLLKTVETFNENSKKDKDPDFNLRMLGWTIDQGPYYMLKAAPAVHHTMGGLKINTDAEVLTKDDKWIEGLYAAGEVTGGIHGSNRLGSAAIADITVYGRIAGKNASEYAK</sequence>
<evidence type="ECO:0000256" key="10">
    <source>
        <dbReference type="SAM" id="MobiDB-lite"/>
    </source>
</evidence>
<dbReference type="InterPro" id="IPR027477">
    <property type="entry name" value="Succ_DH/fumarate_Rdtase_cat_sf"/>
</dbReference>
<evidence type="ECO:0000256" key="9">
    <source>
        <dbReference type="SAM" id="Coils"/>
    </source>
</evidence>
<feature type="signal peptide" evidence="8">
    <location>
        <begin position="1"/>
        <end position="21"/>
    </location>
</feature>
<feature type="domain" description="FMN-binding" evidence="11">
    <location>
        <begin position="68"/>
        <end position="141"/>
    </location>
</feature>
<comment type="cofactor">
    <cofactor evidence="8">
        <name>FMN</name>
        <dbReference type="ChEBI" id="CHEBI:58210"/>
    </cofactor>
    <text evidence="8">Binds 1 or 2 FMN covalently per subunit.</text>
</comment>
<dbReference type="GO" id="GO:0033765">
    <property type="term" value="F:steroid dehydrogenase activity, acting on the CH-CH group of donors"/>
    <property type="evidence" value="ECO:0007669"/>
    <property type="project" value="UniProtKB-ARBA"/>
</dbReference>
<feature type="chain" id="PRO_5022261150" description="Urocanate reductase" evidence="8">
    <location>
        <begin position="22"/>
        <end position="613"/>
    </location>
</feature>
<comment type="catalytic activity">
    <reaction evidence="7 8">
        <text>dihydrourocanate + A = urocanate + AH2</text>
        <dbReference type="Rhea" id="RHEA:36059"/>
        <dbReference type="ChEBI" id="CHEBI:13193"/>
        <dbReference type="ChEBI" id="CHEBI:17499"/>
        <dbReference type="ChEBI" id="CHEBI:27247"/>
        <dbReference type="ChEBI" id="CHEBI:72991"/>
        <dbReference type="EC" id="1.3.99.33"/>
    </reaction>
</comment>
<evidence type="ECO:0000256" key="3">
    <source>
        <dbReference type="ARBA" id="ARBA00015872"/>
    </source>
</evidence>
<feature type="region of interest" description="Disordered" evidence="10">
    <location>
        <begin position="23"/>
        <end position="54"/>
    </location>
</feature>
<dbReference type="Gene3D" id="3.50.50.60">
    <property type="entry name" value="FAD/NAD(P)-binding domain"/>
    <property type="match status" value="1"/>
</dbReference>
<dbReference type="SUPFAM" id="SSF56425">
    <property type="entry name" value="Succinate dehydrogenase/fumarate reductase flavoprotein, catalytic domain"/>
    <property type="match status" value="1"/>
</dbReference>
<dbReference type="RefSeq" id="WP_101540245.1">
    <property type="nucleotide sequence ID" value="NZ_PKGS01000003.1"/>
</dbReference>
<dbReference type="InterPro" id="IPR003953">
    <property type="entry name" value="FAD-dep_OxRdtase_2_FAD-bd"/>
</dbReference>
<reference evidence="12 13" key="1">
    <citation type="submission" date="2017-12" db="EMBL/GenBank/DDBJ databases">
        <title>Phylogenetic diversity of female urinary microbiome.</title>
        <authorList>
            <person name="Thomas-White K."/>
            <person name="Wolfe A.J."/>
        </authorList>
    </citation>
    <scope>NUCLEOTIDE SEQUENCE [LARGE SCALE GENOMIC DNA]</scope>
    <source>
        <strain evidence="12 13">UMB0119</strain>
    </source>
</reference>
<dbReference type="PANTHER" id="PTHR43400">
    <property type="entry name" value="FUMARATE REDUCTASE"/>
    <property type="match status" value="1"/>
</dbReference>
<keyword evidence="8" id="KW-0732">Signal</keyword>
<feature type="compositionally biased region" description="Basic and acidic residues" evidence="10">
    <location>
        <begin position="45"/>
        <end position="54"/>
    </location>
</feature>
<keyword evidence="4 8" id="KW-0285">Flavoprotein</keyword>
<evidence type="ECO:0000256" key="6">
    <source>
        <dbReference type="ARBA" id="ARBA00023002"/>
    </source>
</evidence>
<dbReference type="PANTHER" id="PTHR43400:SF7">
    <property type="entry name" value="FAD-DEPENDENT OXIDOREDUCTASE 2 FAD BINDING DOMAIN-CONTAINING PROTEIN"/>
    <property type="match status" value="1"/>
</dbReference>
<dbReference type="EMBL" id="PKGS01000003">
    <property type="protein sequence ID" value="PKZ16584.1"/>
    <property type="molecule type" value="Genomic_DNA"/>
</dbReference>
<comment type="caution">
    <text evidence="12">The sequence shown here is derived from an EMBL/GenBank/DDBJ whole genome shotgun (WGS) entry which is preliminary data.</text>
</comment>
<evidence type="ECO:0000259" key="11">
    <source>
        <dbReference type="SMART" id="SM00900"/>
    </source>
</evidence>
<gene>
    <name evidence="12" type="ORF">CYJ34_05130</name>
</gene>
<dbReference type="Gene3D" id="3.90.700.10">
    <property type="entry name" value="Succinate dehydrogenase/fumarate reductase flavoprotein, catalytic domain"/>
    <property type="match status" value="1"/>
</dbReference>
<comment type="cofactor">
    <cofactor evidence="8">
        <name>FAD</name>
        <dbReference type="ChEBI" id="CHEBI:57692"/>
    </cofactor>
    <text evidence="8">Binds 1 FAD per subunit.</text>
</comment>
<dbReference type="NCBIfam" id="TIGR01813">
    <property type="entry name" value="flavo_cyto_c"/>
    <property type="match status" value="1"/>
</dbReference>
<dbReference type="Pfam" id="PF00890">
    <property type="entry name" value="FAD_binding_2"/>
    <property type="match status" value="1"/>
</dbReference>
<evidence type="ECO:0000256" key="2">
    <source>
        <dbReference type="ARBA" id="ARBA00013137"/>
    </source>
</evidence>
<name>A0A2I1M8Y4_9FIRM</name>
<dbReference type="GO" id="GO:0016020">
    <property type="term" value="C:membrane"/>
    <property type="evidence" value="ECO:0007669"/>
    <property type="project" value="InterPro"/>
</dbReference>
<dbReference type="Pfam" id="PF04205">
    <property type="entry name" value="FMN_bind"/>
    <property type="match status" value="1"/>
</dbReference>
<dbReference type="InterPro" id="IPR036188">
    <property type="entry name" value="FAD/NAD-bd_sf"/>
</dbReference>
<organism evidence="12 13">
    <name type="scientific">Anaerococcus octavius</name>
    <dbReference type="NCBI Taxonomy" id="54007"/>
    <lineage>
        <taxon>Bacteria</taxon>
        <taxon>Bacillati</taxon>
        <taxon>Bacillota</taxon>
        <taxon>Tissierellia</taxon>
        <taxon>Tissierellales</taxon>
        <taxon>Peptoniphilaceae</taxon>
        <taxon>Anaerococcus</taxon>
    </lineage>
</organism>
<dbReference type="InterPro" id="IPR007329">
    <property type="entry name" value="FMN-bd"/>
</dbReference>
<dbReference type="Proteomes" id="UP000234335">
    <property type="component" value="Unassembled WGS sequence"/>
</dbReference>
<keyword evidence="13" id="KW-1185">Reference proteome</keyword>
<evidence type="ECO:0000313" key="13">
    <source>
        <dbReference type="Proteomes" id="UP000234335"/>
    </source>
</evidence>
<feature type="coiled-coil region" evidence="9">
    <location>
        <begin position="131"/>
        <end position="165"/>
    </location>
</feature>
<evidence type="ECO:0000256" key="5">
    <source>
        <dbReference type="ARBA" id="ARBA00022827"/>
    </source>
</evidence>